<keyword evidence="7 9" id="KW-0114">cAMP</keyword>
<dbReference type="GO" id="GO:0005634">
    <property type="term" value="C:nucleus"/>
    <property type="evidence" value="ECO:0007669"/>
    <property type="project" value="TreeGrafter"/>
</dbReference>
<dbReference type="InterPro" id="IPR012198">
    <property type="entry name" value="cAMP_dep_PK_reg_su"/>
</dbReference>
<dbReference type="GO" id="GO:0005829">
    <property type="term" value="C:cytosol"/>
    <property type="evidence" value="ECO:0007669"/>
    <property type="project" value="TreeGrafter"/>
</dbReference>
<feature type="compositionally biased region" description="Polar residues" evidence="11">
    <location>
        <begin position="135"/>
        <end position="149"/>
    </location>
</feature>
<dbReference type="Proteomes" id="UP001310890">
    <property type="component" value="Unassembled WGS sequence"/>
</dbReference>
<protein>
    <recommendedName>
        <fullName evidence="2 9">cAMP-dependent protein kinase regulatory subunit</fullName>
    </recommendedName>
</protein>
<proteinExistence type="inferred from homology"/>
<dbReference type="InterPro" id="IPR018490">
    <property type="entry name" value="cNMP-bd_dom_sf"/>
</dbReference>
<dbReference type="GO" id="GO:0030552">
    <property type="term" value="F:cAMP binding"/>
    <property type="evidence" value="ECO:0007669"/>
    <property type="project" value="UniProtKB-KW"/>
</dbReference>
<evidence type="ECO:0000256" key="2">
    <source>
        <dbReference type="ARBA" id="ARBA00020355"/>
    </source>
</evidence>
<feature type="compositionally biased region" description="Low complexity" evidence="11">
    <location>
        <begin position="1"/>
        <end position="14"/>
    </location>
</feature>
<comment type="subunit">
    <text evidence="8 9">Tetramer, composed of 2 regulatory (R) and 2 catalytic (C) subunits. In the presence of cAMP it dissociates into 2 active monomeric C subunits and an R dimer.</text>
</comment>
<dbReference type="InterPro" id="IPR000595">
    <property type="entry name" value="cNMP-bd_dom"/>
</dbReference>
<dbReference type="GO" id="GO:0033554">
    <property type="term" value="P:cellular response to stress"/>
    <property type="evidence" value="ECO:0007669"/>
    <property type="project" value="UniProtKB-ARBA"/>
</dbReference>
<comment type="caution">
    <text evidence="13">The sequence shown here is derived from an EMBL/GenBank/DDBJ whole genome shotgun (WGS) entry which is preliminary data.</text>
</comment>
<evidence type="ECO:0000256" key="3">
    <source>
        <dbReference type="ARBA" id="ARBA00022553"/>
    </source>
</evidence>
<dbReference type="GO" id="GO:0005952">
    <property type="term" value="C:cAMP-dependent protein kinase complex"/>
    <property type="evidence" value="ECO:0007669"/>
    <property type="project" value="InterPro"/>
</dbReference>
<feature type="domain" description="Cyclic nucleotide-binding" evidence="12">
    <location>
        <begin position="394"/>
        <end position="501"/>
    </location>
</feature>
<sequence>MSTTTAIASSSSASKQPQHPDLTREIAALEREASKQQPSDILQFCSNFFHRRLESQRHEFLLAQQHSSASSFSGVGNPFGATSAANNNTAGGLESGSAGLSGMAAAAGAGREMSPGGARGIHSVAEEEEHDLASPTATSFPANALSSHDNTADAPAHASSNSNSNSAPSDGGSTFGSFAGFGGGSSPFGNNANRSTTTSAPTSNTMDSSGSFPTNYNMTRRTSVSAESLAPASADDASWSPPQYPKTADQLSRLRTAVSHNFLFSHLDDDQTHTVLNALQERKVPAKDVRVIVQGDAGDYFYVVESGSFDIHVSKSGKMEAGPDGMGAKVGSSGPGQSFGELALMYNAPRAATVVSAEPAVLWQLDRVTFRRILMDSAFQRRRMYESFLEEVPLLSSLTAYERSKVADALETHKFPAGSVIIREGDVGDQFYLLESGRAEAVQKGRVLKQYGKGDYFGELALLDDRPRAATVRSLGEVKVAALGKDGFTRLLGSVEGLMRRDDPRRG</sequence>
<dbReference type="Pfam" id="PF02197">
    <property type="entry name" value="RIIa"/>
    <property type="match status" value="1"/>
</dbReference>
<dbReference type="PROSITE" id="PS00888">
    <property type="entry name" value="CNMP_BINDING_1"/>
    <property type="match status" value="2"/>
</dbReference>
<dbReference type="Gene3D" id="2.60.120.10">
    <property type="entry name" value="Jelly Rolls"/>
    <property type="match status" value="2"/>
</dbReference>
<gene>
    <name evidence="13" type="ORF">LTR62_008435</name>
</gene>
<evidence type="ECO:0000313" key="13">
    <source>
        <dbReference type="EMBL" id="KAK5108339.1"/>
    </source>
</evidence>
<feature type="binding site" evidence="10">
    <location>
        <position position="459"/>
    </location>
    <ligand>
        <name>3',5'-cyclic AMP</name>
        <dbReference type="ChEBI" id="CHEBI:58165"/>
        <label>2</label>
    </ligand>
</feature>
<dbReference type="PROSITE" id="PS00889">
    <property type="entry name" value="CNMP_BINDING_2"/>
    <property type="match status" value="2"/>
</dbReference>
<dbReference type="CDD" id="cd00038">
    <property type="entry name" value="CAP_ED"/>
    <property type="match status" value="2"/>
</dbReference>
<comment type="similarity">
    <text evidence="1 9">Belongs to the cAMP-dependent kinase regulatory chain family.</text>
</comment>
<dbReference type="FunFam" id="2.60.120.10:FF:000039">
    <property type="entry name" value="cAMP-dependent protein kinase regulatory subunit"/>
    <property type="match status" value="1"/>
</dbReference>
<dbReference type="PROSITE" id="PS50042">
    <property type="entry name" value="CNMP_BINDING_3"/>
    <property type="match status" value="2"/>
</dbReference>
<feature type="binding site" evidence="10">
    <location>
        <position position="350"/>
    </location>
    <ligand>
        <name>3',5'-cyclic AMP</name>
        <dbReference type="ChEBI" id="CHEBI:58165"/>
        <label>1</label>
    </ligand>
</feature>
<dbReference type="CDD" id="cd12098">
    <property type="entry name" value="DD_R_ScPKA-like"/>
    <property type="match status" value="1"/>
</dbReference>
<evidence type="ECO:0000256" key="4">
    <source>
        <dbReference type="ARBA" id="ARBA00022566"/>
    </source>
</evidence>
<feature type="region of interest" description="Disordered" evidence="11">
    <location>
        <begin position="127"/>
        <end position="246"/>
    </location>
</feature>
<dbReference type="EMBL" id="JAVRRL010000089">
    <property type="protein sequence ID" value="KAK5108339.1"/>
    <property type="molecule type" value="Genomic_DNA"/>
</dbReference>
<dbReference type="PIRSF" id="PIRSF000548">
    <property type="entry name" value="PK_regulatory"/>
    <property type="match status" value="1"/>
</dbReference>
<dbReference type="PRINTS" id="PR00103">
    <property type="entry name" value="CAMPKINASE"/>
</dbReference>
<keyword evidence="4 9" id="KW-0116">cAMP-binding</keyword>
<name>A0AAN7YN87_9PEZI</name>
<dbReference type="PANTHER" id="PTHR11635">
    <property type="entry name" value="CAMP-DEPENDENT PROTEIN KINASE REGULATORY CHAIN"/>
    <property type="match status" value="1"/>
</dbReference>
<feature type="domain" description="Cyclic nucleotide-binding" evidence="12">
    <location>
        <begin position="263"/>
        <end position="391"/>
    </location>
</feature>
<evidence type="ECO:0000256" key="11">
    <source>
        <dbReference type="SAM" id="MobiDB-lite"/>
    </source>
</evidence>
<dbReference type="InterPro" id="IPR018488">
    <property type="entry name" value="cNMP-bd_CS"/>
</dbReference>
<dbReference type="GO" id="GO:0004862">
    <property type="term" value="F:cAMP-dependent protein kinase inhibitor activity"/>
    <property type="evidence" value="ECO:0007669"/>
    <property type="project" value="TreeGrafter"/>
</dbReference>
<keyword evidence="5" id="KW-0677">Repeat</keyword>
<dbReference type="SMART" id="SM00100">
    <property type="entry name" value="cNMP"/>
    <property type="match status" value="2"/>
</dbReference>
<organism evidence="13 14">
    <name type="scientific">Meristemomyces frigidus</name>
    <dbReference type="NCBI Taxonomy" id="1508187"/>
    <lineage>
        <taxon>Eukaryota</taxon>
        <taxon>Fungi</taxon>
        <taxon>Dikarya</taxon>
        <taxon>Ascomycota</taxon>
        <taxon>Pezizomycotina</taxon>
        <taxon>Dothideomycetes</taxon>
        <taxon>Dothideomycetidae</taxon>
        <taxon>Mycosphaerellales</taxon>
        <taxon>Teratosphaeriaceae</taxon>
        <taxon>Meristemomyces</taxon>
    </lineage>
</organism>
<dbReference type="InterPro" id="IPR003117">
    <property type="entry name" value="cAMP_dep_PK_reg_su_I/II_a/b"/>
</dbReference>
<evidence type="ECO:0000256" key="6">
    <source>
        <dbReference type="ARBA" id="ARBA00022741"/>
    </source>
</evidence>
<keyword evidence="6 9" id="KW-0547">Nucleotide-binding</keyword>
<dbReference type="SUPFAM" id="SSF51206">
    <property type="entry name" value="cAMP-binding domain-like"/>
    <property type="match status" value="2"/>
</dbReference>
<evidence type="ECO:0000256" key="1">
    <source>
        <dbReference type="ARBA" id="ARBA00005753"/>
    </source>
</evidence>
<feature type="binding site" evidence="10">
    <location>
        <position position="468"/>
    </location>
    <ligand>
        <name>3',5'-cyclic AMP</name>
        <dbReference type="ChEBI" id="CHEBI:58165"/>
        <label>2</label>
    </ligand>
</feature>
<dbReference type="PANTHER" id="PTHR11635:SF152">
    <property type="entry name" value="CAMP-DEPENDENT PROTEIN KINASE TYPE I REGULATORY SUBUNIT-RELATED"/>
    <property type="match status" value="1"/>
</dbReference>
<reference evidence="13" key="1">
    <citation type="submission" date="2023-08" db="EMBL/GenBank/DDBJ databases">
        <title>Black Yeasts Isolated from many extreme environments.</title>
        <authorList>
            <person name="Coleine C."/>
            <person name="Stajich J.E."/>
            <person name="Selbmann L."/>
        </authorList>
    </citation>
    <scope>NUCLEOTIDE SEQUENCE</scope>
    <source>
        <strain evidence="13">CCFEE 5401</strain>
    </source>
</reference>
<dbReference type="InterPro" id="IPR050503">
    <property type="entry name" value="cAMP-dep_PK_reg_su-like"/>
</dbReference>
<feature type="region of interest" description="Disordered" evidence="11">
    <location>
        <begin position="1"/>
        <end position="23"/>
    </location>
</feature>
<dbReference type="FunFam" id="2.60.120.10:FF:000006">
    <property type="entry name" value="cAMP-dependent protein kinase type I-alpha regulatory subunit"/>
    <property type="match status" value="1"/>
</dbReference>
<dbReference type="SMART" id="SM00394">
    <property type="entry name" value="RIIa"/>
    <property type="match status" value="1"/>
</dbReference>
<evidence type="ECO:0000256" key="10">
    <source>
        <dbReference type="PIRSR" id="PIRSR000548-1"/>
    </source>
</evidence>
<dbReference type="InterPro" id="IPR014710">
    <property type="entry name" value="RmlC-like_jellyroll"/>
</dbReference>
<dbReference type="Pfam" id="PF00027">
    <property type="entry name" value="cNMP_binding"/>
    <property type="match status" value="2"/>
</dbReference>
<dbReference type="GO" id="GO:0034236">
    <property type="term" value="F:protein kinase A catalytic subunit binding"/>
    <property type="evidence" value="ECO:0007669"/>
    <property type="project" value="TreeGrafter"/>
</dbReference>
<dbReference type="AlphaFoldDB" id="A0AAN7YN87"/>
<feature type="compositionally biased region" description="Low complexity" evidence="11">
    <location>
        <begin position="152"/>
        <end position="178"/>
    </location>
</feature>
<evidence type="ECO:0000259" key="12">
    <source>
        <dbReference type="PROSITE" id="PS50042"/>
    </source>
</evidence>
<feature type="binding site" evidence="10">
    <location>
        <position position="341"/>
    </location>
    <ligand>
        <name>3',5'-cyclic AMP</name>
        <dbReference type="ChEBI" id="CHEBI:58165"/>
        <label>1</label>
    </ligand>
</feature>
<evidence type="ECO:0000256" key="7">
    <source>
        <dbReference type="ARBA" id="ARBA00023149"/>
    </source>
</evidence>
<evidence type="ECO:0000256" key="5">
    <source>
        <dbReference type="ARBA" id="ARBA00022737"/>
    </source>
</evidence>
<keyword evidence="3" id="KW-0597">Phosphoprotein</keyword>
<feature type="compositionally biased region" description="Low complexity" evidence="11">
    <location>
        <begin position="225"/>
        <end position="241"/>
    </location>
</feature>
<evidence type="ECO:0000256" key="9">
    <source>
        <dbReference type="PIRNR" id="PIRNR000548"/>
    </source>
</evidence>
<evidence type="ECO:0000256" key="8">
    <source>
        <dbReference type="ARBA" id="ARBA00025979"/>
    </source>
</evidence>
<accession>A0AAN7YN87</accession>
<feature type="compositionally biased region" description="Polar residues" evidence="11">
    <location>
        <begin position="190"/>
        <end position="224"/>
    </location>
</feature>
<evidence type="ECO:0000313" key="14">
    <source>
        <dbReference type="Proteomes" id="UP001310890"/>
    </source>
</evidence>